<keyword evidence="5" id="KW-0539">Nucleus</keyword>
<dbReference type="PANTHER" id="PTHR48068">
    <property type="entry name" value="TAF9 RNA POLYMERASE II, TATA BOX-BINDING PROTEIN (TBP)-ASSOCIATED FACTOR"/>
    <property type="match status" value="1"/>
</dbReference>
<evidence type="ECO:0000256" key="1">
    <source>
        <dbReference type="ARBA" id="ARBA00004123"/>
    </source>
</evidence>
<evidence type="ECO:0000256" key="3">
    <source>
        <dbReference type="ARBA" id="ARBA00023015"/>
    </source>
</evidence>
<comment type="subcellular location">
    <subcellularLocation>
        <location evidence="1">Nucleus</location>
    </subcellularLocation>
</comment>
<gene>
    <name evidence="7" type="ORF">MCOM1403_LOCUS2909</name>
</gene>
<feature type="compositionally biased region" description="Low complexity" evidence="6">
    <location>
        <begin position="168"/>
        <end position="177"/>
    </location>
</feature>
<protein>
    <submittedName>
        <fullName evidence="7">Uncharacterized protein</fullName>
    </submittedName>
</protein>
<dbReference type="Gene3D" id="1.10.20.10">
    <property type="entry name" value="Histone, subunit A"/>
    <property type="match status" value="1"/>
</dbReference>
<evidence type="ECO:0000313" key="7">
    <source>
        <dbReference type="EMBL" id="CAD8515484.1"/>
    </source>
</evidence>
<accession>A0A7S0NJ17</accession>
<dbReference type="CDD" id="cd07979">
    <property type="entry name" value="HFD_TAF9"/>
    <property type="match status" value="1"/>
</dbReference>
<dbReference type="InterPro" id="IPR051431">
    <property type="entry name" value="TFIID_subunit_9"/>
</dbReference>
<dbReference type="GO" id="GO:0046982">
    <property type="term" value="F:protein heterodimerization activity"/>
    <property type="evidence" value="ECO:0007669"/>
    <property type="project" value="InterPro"/>
</dbReference>
<dbReference type="EMBL" id="HBEQ01003745">
    <property type="protein sequence ID" value="CAD8515484.1"/>
    <property type="molecule type" value="Transcribed_RNA"/>
</dbReference>
<dbReference type="InterPro" id="IPR003162">
    <property type="entry name" value="TFIID-31"/>
</dbReference>
<keyword evidence="4" id="KW-0804">Transcription</keyword>
<reference evidence="7" key="1">
    <citation type="submission" date="2021-01" db="EMBL/GenBank/DDBJ databases">
        <authorList>
            <person name="Corre E."/>
            <person name="Pelletier E."/>
            <person name="Niang G."/>
            <person name="Scheremetjew M."/>
            <person name="Finn R."/>
            <person name="Kale V."/>
            <person name="Holt S."/>
            <person name="Cochrane G."/>
            <person name="Meng A."/>
            <person name="Brown T."/>
            <person name="Cohen L."/>
        </authorList>
    </citation>
    <scope>NUCLEOTIDE SEQUENCE</scope>
    <source>
        <strain evidence="7">CCMP1723</strain>
    </source>
</reference>
<dbReference type="GO" id="GO:0000124">
    <property type="term" value="C:SAGA complex"/>
    <property type="evidence" value="ECO:0007669"/>
    <property type="project" value="TreeGrafter"/>
</dbReference>
<evidence type="ECO:0000256" key="4">
    <source>
        <dbReference type="ARBA" id="ARBA00023163"/>
    </source>
</evidence>
<name>A0A7S0NJ17_MICPS</name>
<evidence type="ECO:0000256" key="6">
    <source>
        <dbReference type="SAM" id="MobiDB-lite"/>
    </source>
</evidence>
<proteinExistence type="inferred from homology"/>
<feature type="compositionally biased region" description="Acidic residues" evidence="6">
    <location>
        <begin position="145"/>
        <end position="157"/>
    </location>
</feature>
<dbReference type="InterPro" id="IPR009072">
    <property type="entry name" value="Histone-fold"/>
</dbReference>
<feature type="region of interest" description="Disordered" evidence="6">
    <location>
        <begin position="145"/>
        <end position="196"/>
    </location>
</feature>
<sequence length="196" mass="21448">MASNAGAAPPSSDAARTVTRKIPRDAVVVINILRSMGIEEWEPRVVNMLMEFIHRYTCDVIEEAQVYMQHRSGEEVNLDDVKLAIHALLQNQFVKPPTADTMHQFAHSLNRVPLPPLNNRPGIHVPQDDNLLSANYEYFPREEPLVDPDAIDDDDGGEANAAGGGGVAARAEAAAAEPTEMREGGVEGFKVKRAKK</sequence>
<dbReference type="GO" id="GO:0051123">
    <property type="term" value="P:RNA polymerase II preinitiation complex assembly"/>
    <property type="evidence" value="ECO:0007669"/>
    <property type="project" value="TreeGrafter"/>
</dbReference>
<dbReference type="SUPFAM" id="SSF47113">
    <property type="entry name" value="Histone-fold"/>
    <property type="match status" value="1"/>
</dbReference>
<dbReference type="Pfam" id="PF02291">
    <property type="entry name" value="TFIID-31kDa"/>
    <property type="match status" value="1"/>
</dbReference>
<organism evidence="7">
    <name type="scientific">Micromonas pusilla</name>
    <name type="common">Picoplanktonic green alga</name>
    <name type="synonym">Chromulina pusilla</name>
    <dbReference type="NCBI Taxonomy" id="38833"/>
    <lineage>
        <taxon>Eukaryota</taxon>
        <taxon>Viridiplantae</taxon>
        <taxon>Chlorophyta</taxon>
        <taxon>Mamiellophyceae</taxon>
        <taxon>Mamiellales</taxon>
        <taxon>Mamiellaceae</taxon>
        <taxon>Micromonas</taxon>
    </lineage>
</organism>
<dbReference type="AlphaFoldDB" id="A0A7S0NJ17"/>
<evidence type="ECO:0000256" key="5">
    <source>
        <dbReference type="ARBA" id="ARBA00023242"/>
    </source>
</evidence>
<dbReference type="GO" id="GO:0003713">
    <property type="term" value="F:transcription coactivator activity"/>
    <property type="evidence" value="ECO:0007669"/>
    <property type="project" value="TreeGrafter"/>
</dbReference>
<dbReference type="GO" id="GO:0016251">
    <property type="term" value="F:RNA polymerase II general transcription initiation factor activity"/>
    <property type="evidence" value="ECO:0007669"/>
    <property type="project" value="TreeGrafter"/>
</dbReference>
<dbReference type="GO" id="GO:0005669">
    <property type="term" value="C:transcription factor TFIID complex"/>
    <property type="evidence" value="ECO:0007669"/>
    <property type="project" value="TreeGrafter"/>
</dbReference>
<keyword evidence="3" id="KW-0805">Transcription regulation</keyword>
<comment type="similarity">
    <text evidence="2">Belongs to the TAF9 family.</text>
</comment>
<evidence type="ECO:0000256" key="2">
    <source>
        <dbReference type="ARBA" id="ARBA00007646"/>
    </source>
</evidence>
<dbReference type="PANTHER" id="PTHR48068:SF4">
    <property type="entry name" value="TATA-BOX BINDING PROTEIN ASSOCIATED FACTOR 9"/>
    <property type="match status" value="1"/>
</dbReference>